<evidence type="ECO:0000313" key="2">
    <source>
        <dbReference type="Proteomes" id="UP000571554"/>
    </source>
</evidence>
<dbReference type="EMBL" id="JACHBW010000006">
    <property type="protein sequence ID" value="MBB6102708.1"/>
    <property type="molecule type" value="Genomic_DNA"/>
</dbReference>
<reference evidence="1 2" key="1">
    <citation type="submission" date="2020-08" db="EMBL/GenBank/DDBJ databases">
        <title>Above-ground endophytic microbial communities from plants in different locations in the United States.</title>
        <authorList>
            <person name="Frank C."/>
        </authorList>
    </citation>
    <scope>NUCLEOTIDE SEQUENCE [LARGE SCALE GENOMIC DNA]</scope>
    <source>
        <strain evidence="1 2">WP4_2_2</strain>
    </source>
</reference>
<accession>A0A7W9TWI4</accession>
<name>A0A7W9TWI4_9BURK</name>
<dbReference type="AlphaFoldDB" id="A0A7W9TWI4"/>
<dbReference type="SUPFAM" id="SSF56801">
    <property type="entry name" value="Acetyl-CoA synthetase-like"/>
    <property type="match status" value="1"/>
</dbReference>
<dbReference type="Gene3D" id="3.30.300.30">
    <property type="match status" value="1"/>
</dbReference>
<sequence length="44" mass="5024">MVADLQEFVKRAVAAYRYPRLDAFIDALPRTETGKLKRSALKTL</sequence>
<dbReference type="Proteomes" id="UP000571554">
    <property type="component" value="Unassembled WGS sequence"/>
</dbReference>
<dbReference type="RefSeq" id="WP_409258787.1">
    <property type="nucleotide sequence ID" value="NZ_JACHBW010000006.1"/>
</dbReference>
<protein>
    <submittedName>
        <fullName evidence="1">Acyl-coenzyme A synthetase/AMP-(Fatty) acid ligase</fullName>
    </submittedName>
</protein>
<dbReference type="GO" id="GO:0016874">
    <property type="term" value="F:ligase activity"/>
    <property type="evidence" value="ECO:0007669"/>
    <property type="project" value="UniProtKB-KW"/>
</dbReference>
<dbReference type="InterPro" id="IPR045851">
    <property type="entry name" value="AMP-bd_C_sf"/>
</dbReference>
<keyword evidence="2" id="KW-1185">Reference proteome</keyword>
<comment type="caution">
    <text evidence="1">The sequence shown here is derived from an EMBL/GenBank/DDBJ whole genome shotgun (WGS) entry which is preliminary data.</text>
</comment>
<organism evidence="1 2">
    <name type="scientific">Paraburkholderia bannensis</name>
    <dbReference type="NCBI Taxonomy" id="765414"/>
    <lineage>
        <taxon>Bacteria</taxon>
        <taxon>Pseudomonadati</taxon>
        <taxon>Pseudomonadota</taxon>
        <taxon>Betaproteobacteria</taxon>
        <taxon>Burkholderiales</taxon>
        <taxon>Burkholderiaceae</taxon>
        <taxon>Paraburkholderia</taxon>
    </lineage>
</organism>
<evidence type="ECO:0000313" key="1">
    <source>
        <dbReference type="EMBL" id="MBB6102708.1"/>
    </source>
</evidence>
<gene>
    <name evidence="1" type="ORF">F4827_002560</name>
</gene>
<keyword evidence="1" id="KW-0436">Ligase</keyword>
<proteinExistence type="predicted"/>